<dbReference type="EMBL" id="JASKHM010000023">
    <property type="protein sequence ID" value="MEQ4486639.1"/>
    <property type="molecule type" value="Genomic_DNA"/>
</dbReference>
<evidence type="ECO:0000259" key="4">
    <source>
        <dbReference type="PROSITE" id="PS50853"/>
    </source>
</evidence>
<dbReference type="SUPFAM" id="SSF89372">
    <property type="entry name" value="Fucose-specific lectin"/>
    <property type="match status" value="2"/>
</dbReference>
<dbReference type="RefSeq" id="WP_232189565.1">
    <property type="nucleotide sequence ID" value="NZ_JAIOAP010000021.1"/>
</dbReference>
<keyword evidence="1" id="KW-0732">Signal</keyword>
<name>A0ABV1L2V9_9BACL</name>
<dbReference type="Gene3D" id="2.60.40.10">
    <property type="entry name" value="Immunoglobulins"/>
    <property type="match status" value="9"/>
</dbReference>
<dbReference type="Proteomes" id="UP001493487">
    <property type="component" value="Unassembled WGS sequence"/>
</dbReference>
<protein>
    <submittedName>
        <fullName evidence="6">Fibronectin type III domain-containing protein</fullName>
    </submittedName>
</protein>
<feature type="domain" description="Fibronectin type-III" evidence="4">
    <location>
        <begin position="777"/>
        <end position="868"/>
    </location>
</feature>
<feature type="domain" description="SLH" evidence="5">
    <location>
        <begin position="1625"/>
        <end position="1688"/>
    </location>
</feature>
<evidence type="ECO:0000256" key="1">
    <source>
        <dbReference type="ARBA" id="ARBA00022729"/>
    </source>
</evidence>
<dbReference type="InterPro" id="IPR032812">
    <property type="entry name" value="SbsA_Ig"/>
</dbReference>
<feature type="domain" description="Fibronectin type-III" evidence="4">
    <location>
        <begin position="495"/>
        <end position="590"/>
    </location>
</feature>
<dbReference type="PROSITE" id="PS50853">
    <property type="entry name" value="FN3"/>
    <property type="match status" value="9"/>
</dbReference>
<organism evidence="6 7">
    <name type="scientific">Cohnella silvisoli</name>
    <dbReference type="NCBI Taxonomy" id="2873699"/>
    <lineage>
        <taxon>Bacteria</taxon>
        <taxon>Bacillati</taxon>
        <taxon>Bacillota</taxon>
        <taxon>Bacilli</taxon>
        <taxon>Bacillales</taxon>
        <taxon>Paenibacillaceae</taxon>
        <taxon>Cohnella</taxon>
    </lineage>
</organism>
<evidence type="ECO:0000259" key="5">
    <source>
        <dbReference type="PROSITE" id="PS51272"/>
    </source>
</evidence>
<feature type="domain" description="Fibronectin type-III" evidence="4">
    <location>
        <begin position="680"/>
        <end position="776"/>
    </location>
</feature>
<gene>
    <name evidence="6" type="ORF">QJS35_30115</name>
</gene>
<dbReference type="InterPro" id="IPR013783">
    <property type="entry name" value="Ig-like_fold"/>
</dbReference>
<dbReference type="SMART" id="SM00060">
    <property type="entry name" value="FN3"/>
    <property type="match status" value="9"/>
</dbReference>
<dbReference type="InterPro" id="IPR050964">
    <property type="entry name" value="Striated_Muscle_Regulatory"/>
</dbReference>
<dbReference type="PROSITE" id="PS51272">
    <property type="entry name" value="SLH"/>
    <property type="match status" value="2"/>
</dbReference>
<feature type="compositionally biased region" description="Gly residues" evidence="3">
    <location>
        <begin position="1334"/>
        <end position="1344"/>
    </location>
</feature>
<dbReference type="Pfam" id="PF13205">
    <property type="entry name" value="Big_5"/>
    <property type="match status" value="1"/>
</dbReference>
<evidence type="ECO:0000313" key="7">
    <source>
        <dbReference type="Proteomes" id="UP001493487"/>
    </source>
</evidence>
<dbReference type="SUPFAM" id="SSF49265">
    <property type="entry name" value="Fibronectin type III"/>
    <property type="match status" value="5"/>
</dbReference>
<feature type="domain" description="SLH" evidence="5">
    <location>
        <begin position="1689"/>
        <end position="1747"/>
    </location>
</feature>
<feature type="domain" description="Fibronectin type-III" evidence="4">
    <location>
        <begin position="1237"/>
        <end position="1331"/>
    </location>
</feature>
<comment type="caution">
    <text evidence="6">The sequence shown here is derived from an EMBL/GenBank/DDBJ whole genome shotgun (WGS) entry which is preliminary data.</text>
</comment>
<dbReference type="InterPro" id="IPR003961">
    <property type="entry name" value="FN3_dom"/>
</dbReference>
<keyword evidence="2" id="KW-0677">Repeat</keyword>
<feature type="domain" description="Fibronectin type-III" evidence="4">
    <location>
        <begin position="872"/>
        <end position="960"/>
    </location>
</feature>
<dbReference type="PANTHER" id="PTHR13817:SF73">
    <property type="entry name" value="FIBRONECTIN TYPE-III DOMAIN-CONTAINING PROTEIN"/>
    <property type="match status" value="1"/>
</dbReference>
<feature type="domain" description="Fibronectin type-III" evidence="4">
    <location>
        <begin position="1145"/>
        <end position="1236"/>
    </location>
</feature>
<dbReference type="PANTHER" id="PTHR13817">
    <property type="entry name" value="TITIN"/>
    <property type="match status" value="1"/>
</dbReference>
<feature type="domain" description="Fibronectin type-III" evidence="4">
    <location>
        <begin position="961"/>
        <end position="1052"/>
    </location>
</feature>
<sequence length="1768" mass="179489">MLGIKWKRAMAAALTSLLVWQTLGFISDIGVGKAAAAAEVRSWQLLGSGAADDAASAQSVTIATYGNMPYIAYNDTNSNQQISVKHWASGAWQTAGNNGSALDPGTVTTMAFAPNGRPYLAFLKASGSHPAVLSMNEQQNWEGLPELSASMALTPDISVSADGQVYVAYQDGGNSYKATMRNLESDGWSDPETASVSRGLSPSLTLDAGGKLTMVYADSSLDYLPLVKSRIGVGNWTAVGSDNFTNNERGYYTMIRAASDGSFYLAYLNGDTANTGVTRVWRFNGESWTSIGSFDSHGGEKPLIAVDPIDQKPVVAYIGRPSEAGKVHVLKWNGGTWDEIGQTSDLPANAVSLSLAVGADGTPYVAYLDTGNHYAPTVIGYLPDVAPPSVTARNPAPAASDVPLNANLTATFNESIKGVAGHDIEICTTASAECQHVDAGSANVSVSGDVATIDLPVDLRGGMSYRAVAEAGAFADLNGNPAPAIEWTFTTAVTVPAAPEITDVFPGDGEVTVIFSAPASDGGSPITGYTVTVYPMSGGENLVENTAGMVYTRSGLTNGVSYGITVTATNSVGTSAPSAMKTFVPSTVPSAPTITDIVVGNRVATVSFEPSASDGFSPITYYMVLAKQDGELKRGATGSTSPITVTGLTNGQTYSFTVEAVNANGNSAPSDALLGTPGTVPAAPTDVTAVGGDGQATVSFTPSASNGGSPITGYRVTTFPGDSSEAPISVTVDPNTTSTVVTGLRNGRDYQFKVAALNALGASAEAQTFVWTAVGAVPSKPFNLFASAGDGKAKVSFNEPDNGGRAITNYRVTAWAGADAVAQVEGSFSPIEVTGLQNGMAYTFIVEAYNEKGWSSVSDPSNTVTPSAVSGAPTNVTATAANGTATVSFAAPASDGGSLITGYTVTASPGGAQVELEADELEATFTGLTNGTSYTFTVVATNVRGNSAASDPSSAVTPSTVPGAPANVTATAGNGTATVSFAAPASDGGSLITGYTVMASPGGAQVELEVDELEATFTGLTNGTSYTFIVVATNANGASIASSPSASVTPSTVPGAPANVTATADNGTATVSFAAPASDGGSLITGYTVTASPGGAQVELEADELEATFTGLTNGTSYTFTVVATNVRGNSAASDPSSAVTPSTVPGAPANVTATAGNGTATVSFAAPASDGGSLITGYTVMASPGGAQVELEVNELEATFTGLTNGTSYTFTVVAINANGTSAASSPSAAVTPSTVPGVPTAVTVAAGNGQATVSFTPPSDNGGSTVTEYQVTAWKAGQQVKVATGSGSPITVTGLTNGTAYTFTVVALNANGASPASAATAPATPSAPVPPIGGGGGGGAGGSADPSATSYAVDITVGGISLGKLQVRREKLQDGSVRDTLDISASYAEEAAAKLKTAGQSRLGIVLSSESTQATELVFGLPKEAADVLAKAGISFGIRLNEVDIVIPAMSLQNVLQPIRLTATPIRDSVRRAELERRAESSEVVRSGAGSGKVTLIGDPVDIATDLQKRNVVLTLPAEANSADIGVYIEHSDGTRELVRGRYVQDGPGGKPGIALEVDKFSMFAVVRVAGWDSFGQEVQKPKPYISGFTGGLFKPNVRLTRAEMAVILARVIAGDFPVSTKSAYAFPDVPASHWADEAIRSVTARGLMSGYPDGTFRPNKPITRAEMATLLNALNRSAENGVGAGFADTNGHWAETAIRKAQAAGLLSGYADGKFRPDQALSRAEAVVIVNKLLGISTSVDSDPLFTDVPTTYWAYGAIQAASKR</sequence>
<accession>A0ABV1L2V9</accession>
<dbReference type="InterPro" id="IPR001119">
    <property type="entry name" value="SLH_dom"/>
</dbReference>
<keyword evidence="7" id="KW-1185">Reference proteome</keyword>
<evidence type="ECO:0000256" key="3">
    <source>
        <dbReference type="SAM" id="MobiDB-lite"/>
    </source>
</evidence>
<evidence type="ECO:0000313" key="6">
    <source>
        <dbReference type="EMBL" id="MEQ4486639.1"/>
    </source>
</evidence>
<dbReference type="Pfam" id="PF00395">
    <property type="entry name" value="SLH"/>
    <property type="match status" value="3"/>
</dbReference>
<feature type="domain" description="Fibronectin type-III" evidence="4">
    <location>
        <begin position="591"/>
        <end position="679"/>
    </location>
</feature>
<feature type="compositionally biased region" description="Low complexity" evidence="3">
    <location>
        <begin position="1317"/>
        <end position="1326"/>
    </location>
</feature>
<dbReference type="CDD" id="cd00063">
    <property type="entry name" value="FN3"/>
    <property type="match status" value="9"/>
</dbReference>
<dbReference type="InterPro" id="IPR036116">
    <property type="entry name" value="FN3_sf"/>
</dbReference>
<proteinExistence type="predicted"/>
<dbReference type="Pfam" id="PF00041">
    <property type="entry name" value="fn3"/>
    <property type="match status" value="9"/>
</dbReference>
<feature type="region of interest" description="Disordered" evidence="3">
    <location>
        <begin position="1317"/>
        <end position="1347"/>
    </location>
</feature>
<evidence type="ECO:0000256" key="2">
    <source>
        <dbReference type="ARBA" id="ARBA00022737"/>
    </source>
</evidence>
<feature type="domain" description="Fibronectin type-III" evidence="4">
    <location>
        <begin position="1053"/>
        <end position="1144"/>
    </location>
</feature>
<reference evidence="6 7" key="1">
    <citation type="journal article" date="2023" name="Genome Announc.">
        <title>Pan-Genome Analyses of the Genus Cohnella and Proposal of the Novel Species Cohnella silvisoli sp. nov., Isolated from Forest Soil.</title>
        <authorList>
            <person name="Wang C."/>
            <person name="Mao L."/>
            <person name="Bao G."/>
            <person name="Zhu H."/>
        </authorList>
    </citation>
    <scope>NUCLEOTIDE SEQUENCE [LARGE SCALE GENOMIC DNA]</scope>
    <source>
        <strain evidence="6 7">NL03-T5-1</strain>
    </source>
</reference>